<feature type="transmembrane region" description="Helical" evidence="7">
    <location>
        <begin position="181"/>
        <end position="202"/>
    </location>
</feature>
<feature type="transmembrane region" description="Helical" evidence="7">
    <location>
        <begin position="375"/>
        <end position="396"/>
    </location>
</feature>
<evidence type="ECO:0000256" key="4">
    <source>
        <dbReference type="ARBA" id="ARBA00022692"/>
    </source>
</evidence>
<feature type="transmembrane region" description="Helical" evidence="7">
    <location>
        <begin position="115"/>
        <end position="140"/>
    </location>
</feature>
<feature type="transmembrane region" description="Helical" evidence="7">
    <location>
        <begin position="88"/>
        <end position="109"/>
    </location>
</feature>
<evidence type="ECO:0000256" key="5">
    <source>
        <dbReference type="ARBA" id="ARBA00022989"/>
    </source>
</evidence>
<dbReference type="OrthoDB" id="9787815at2"/>
<keyword evidence="3" id="KW-0813">Transport</keyword>
<evidence type="ECO:0000256" key="1">
    <source>
        <dbReference type="ARBA" id="ARBA00004141"/>
    </source>
</evidence>
<evidence type="ECO:0000313" key="10">
    <source>
        <dbReference type="Proteomes" id="UP000445582"/>
    </source>
</evidence>
<feature type="transmembrane region" description="Helical" evidence="7">
    <location>
        <begin position="152"/>
        <end position="175"/>
    </location>
</feature>
<dbReference type="Proteomes" id="UP000445582">
    <property type="component" value="Unassembled WGS sequence"/>
</dbReference>
<feature type="transmembrane region" description="Helical" evidence="7">
    <location>
        <begin position="402"/>
        <end position="423"/>
    </location>
</feature>
<evidence type="ECO:0000256" key="7">
    <source>
        <dbReference type="SAM" id="Phobius"/>
    </source>
</evidence>
<evidence type="ECO:0000256" key="2">
    <source>
        <dbReference type="ARBA" id="ARBA00008335"/>
    </source>
</evidence>
<dbReference type="InterPro" id="IPR011701">
    <property type="entry name" value="MFS"/>
</dbReference>
<evidence type="ECO:0000256" key="6">
    <source>
        <dbReference type="ARBA" id="ARBA00023136"/>
    </source>
</evidence>
<keyword evidence="4 7" id="KW-0812">Transmembrane</keyword>
<dbReference type="Gene3D" id="1.20.1250.20">
    <property type="entry name" value="MFS general substrate transporter like domains"/>
    <property type="match status" value="1"/>
</dbReference>
<feature type="transmembrane region" description="Helical" evidence="7">
    <location>
        <begin position="311"/>
        <end position="329"/>
    </location>
</feature>
<dbReference type="PROSITE" id="PS50850">
    <property type="entry name" value="MFS"/>
    <property type="match status" value="1"/>
</dbReference>
<keyword evidence="10" id="KW-1185">Reference proteome</keyword>
<protein>
    <submittedName>
        <fullName evidence="9">MFS transporter</fullName>
    </submittedName>
</protein>
<feature type="transmembrane region" description="Helical" evidence="7">
    <location>
        <begin position="20"/>
        <end position="43"/>
    </location>
</feature>
<dbReference type="Pfam" id="PF07690">
    <property type="entry name" value="MFS_1"/>
    <property type="match status" value="1"/>
</dbReference>
<dbReference type="InterPro" id="IPR004752">
    <property type="entry name" value="AmpG_permease/AT-1"/>
</dbReference>
<keyword evidence="5 7" id="KW-1133">Transmembrane helix</keyword>
<comment type="subcellular location">
    <subcellularLocation>
        <location evidence="1">Membrane</location>
        <topology evidence="1">Multi-pass membrane protein</topology>
    </subcellularLocation>
</comment>
<dbReference type="PANTHER" id="PTHR12778">
    <property type="entry name" value="SOLUTE CARRIER FAMILY 33 ACETYL-COA TRANSPORTER -RELATED"/>
    <property type="match status" value="1"/>
</dbReference>
<dbReference type="SUPFAM" id="SSF103473">
    <property type="entry name" value="MFS general substrate transporter"/>
    <property type="match status" value="1"/>
</dbReference>
<evidence type="ECO:0000313" key="9">
    <source>
        <dbReference type="EMBL" id="MXO62807.1"/>
    </source>
</evidence>
<sequence>MVQAAVSSRLVLSEHRWLRFLTLALFYVAQGVPAGVTIIAIPAWAAANGASDEAVASLVAAAYAVPSFKFLIGPVVDRYVYIPMGRRRPWLIGAQVLMTLGWLGAAIIAPGPHDTALLIAVTFLVSGTTAVQDVAADGLATDILEERETGSAGAFTFGSAVISMAATGGLAGYLFQNFGSQATFLATLPLIAVVTILAILVLERPGERRLPWSNGEASEQAQATRAQAWLPLAVAVFRQVITRDSLIFIAIILATGLGAGMITPLLPIYGTAIVGLDTAGFATLQSSIAVPTAAISMVVLAALAPRLGLRLTLVVILALDGALVLLWAIDPLVLTAFAAFAGYLVIYGTLSAFRQMAMQGMRMALSETRVGATQMTVYNSLGNLPLSLGAGLFALLGGSGALTIVLGTAGALLVVGAVLTLLLRIGRREPRPVSIPQS</sequence>
<name>A0A844YFU1_9SPHN</name>
<comment type="similarity">
    <text evidence="2">Belongs to the major facilitator superfamily.</text>
</comment>
<feature type="transmembrane region" description="Helical" evidence="7">
    <location>
        <begin position="55"/>
        <end position="76"/>
    </location>
</feature>
<keyword evidence="6 7" id="KW-0472">Membrane</keyword>
<evidence type="ECO:0000256" key="3">
    <source>
        <dbReference type="ARBA" id="ARBA00022448"/>
    </source>
</evidence>
<dbReference type="InterPro" id="IPR020846">
    <property type="entry name" value="MFS_dom"/>
</dbReference>
<evidence type="ECO:0000259" key="8">
    <source>
        <dbReference type="PROSITE" id="PS50850"/>
    </source>
</evidence>
<feature type="transmembrane region" description="Helical" evidence="7">
    <location>
        <begin position="281"/>
        <end position="304"/>
    </location>
</feature>
<gene>
    <name evidence="9" type="ORF">GRI48_07285</name>
</gene>
<comment type="caution">
    <text evidence="9">The sequence shown here is derived from an EMBL/GenBank/DDBJ whole genome shotgun (WGS) entry which is preliminary data.</text>
</comment>
<dbReference type="EMBL" id="WTYN01000001">
    <property type="protein sequence ID" value="MXO62807.1"/>
    <property type="molecule type" value="Genomic_DNA"/>
</dbReference>
<reference evidence="9 10" key="1">
    <citation type="submission" date="2019-12" db="EMBL/GenBank/DDBJ databases">
        <title>Genomic-based taxomic classification of the family Erythrobacteraceae.</title>
        <authorList>
            <person name="Xu L."/>
        </authorList>
    </citation>
    <scope>NUCLEOTIDE SEQUENCE [LARGE SCALE GENOMIC DNA]</scope>
    <source>
        <strain evidence="9 10">MCCC 1A09965</strain>
    </source>
</reference>
<proteinExistence type="inferred from homology"/>
<dbReference type="InterPro" id="IPR036259">
    <property type="entry name" value="MFS_trans_sf"/>
</dbReference>
<accession>A0A844YFU1</accession>
<feature type="domain" description="Major facilitator superfamily (MFS) profile" evidence="8">
    <location>
        <begin position="19"/>
        <end position="428"/>
    </location>
</feature>
<dbReference type="RefSeq" id="WP_160673364.1">
    <property type="nucleotide sequence ID" value="NZ_WTYN01000001.1"/>
</dbReference>
<feature type="transmembrane region" description="Helical" evidence="7">
    <location>
        <begin position="335"/>
        <end position="354"/>
    </location>
</feature>
<dbReference type="AlphaFoldDB" id="A0A844YFU1"/>
<feature type="transmembrane region" description="Helical" evidence="7">
    <location>
        <begin position="246"/>
        <end position="269"/>
    </location>
</feature>
<dbReference type="GO" id="GO:0022857">
    <property type="term" value="F:transmembrane transporter activity"/>
    <property type="evidence" value="ECO:0007669"/>
    <property type="project" value="InterPro"/>
</dbReference>
<organism evidence="9 10">
    <name type="scientific">Qipengyuania oceanensis</name>
    <dbReference type="NCBI Taxonomy" id="1463597"/>
    <lineage>
        <taxon>Bacteria</taxon>
        <taxon>Pseudomonadati</taxon>
        <taxon>Pseudomonadota</taxon>
        <taxon>Alphaproteobacteria</taxon>
        <taxon>Sphingomonadales</taxon>
        <taxon>Erythrobacteraceae</taxon>
        <taxon>Qipengyuania</taxon>
    </lineage>
</organism>
<dbReference type="GO" id="GO:0016020">
    <property type="term" value="C:membrane"/>
    <property type="evidence" value="ECO:0007669"/>
    <property type="project" value="UniProtKB-SubCell"/>
</dbReference>
<dbReference type="PANTHER" id="PTHR12778:SF10">
    <property type="entry name" value="MAJOR FACILITATOR SUPERFAMILY DOMAIN-CONTAINING PROTEIN 3"/>
    <property type="match status" value="1"/>
</dbReference>